<dbReference type="AlphaFoldDB" id="A0A9E8LZH6"/>
<dbReference type="SMART" id="SM00731">
    <property type="entry name" value="SprT"/>
    <property type="match status" value="1"/>
</dbReference>
<comment type="similarity">
    <text evidence="4">Belongs to the SprT family.</text>
</comment>
<comment type="subcellular location">
    <subcellularLocation>
        <location evidence="4">Cytoplasm</location>
    </subcellularLocation>
</comment>
<evidence type="ECO:0000256" key="2">
    <source>
        <dbReference type="ARBA" id="ARBA00022723"/>
    </source>
</evidence>
<sequence>MDNEQLQKLVEKISIDYFNKPFSHRATFNPRLRTTGGRYLLHTGNIEINKKYYDVFGEKELIGIIKHELCHYHLHQEKKGYRHRDQDFKILAKKVGAPRYCQPLLNQEQTMYHYQCTKCNLLFKRRRKINLSKYVCGKCGGKLKKIN</sequence>
<evidence type="ECO:0000256" key="1">
    <source>
        <dbReference type="ARBA" id="ARBA00022490"/>
    </source>
</evidence>
<dbReference type="KEGG" id="fhl:OE105_13785"/>
<evidence type="ECO:0000313" key="7">
    <source>
        <dbReference type="Proteomes" id="UP001164726"/>
    </source>
</evidence>
<dbReference type="EMBL" id="CP106877">
    <property type="protein sequence ID" value="WAA12567.1"/>
    <property type="molecule type" value="Genomic_DNA"/>
</dbReference>
<feature type="active site" evidence="4">
    <location>
        <position position="68"/>
    </location>
</feature>
<accession>A0A9E8LZH6</accession>
<evidence type="ECO:0000313" key="6">
    <source>
        <dbReference type="EMBL" id="WAA12567.1"/>
    </source>
</evidence>
<feature type="binding site" evidence="4">
    <location>
        <position position="67"/>
    </location>
    <ligand>
        <name>Zn(2+)</name>
        <dbReference type="ChEBI" id="CHEBI:29105"/>
    </ligand>
</feature>
<organism evidence="6 7">
    <name type="scientific">Fervidibacillus halotolerans</name>
    <dbReference type="NCBI Taxonomy" id="2980027"/>
    <lineage>
        <taxon>Bacteria</taxon>
        <taxon>Bacillati</taxon>
        <taxon>Bacillota</taxon>
        <taxon>Bacilli</taxon>
        <taxon>Bacillales</taxon>
        <taxon>Bacillaceae</taxon>
        <taxon>Fervidibacillus</taxon>
    </lineage>
</organism>
<dbReference type="Proteomes" id="UP001164726">
    <property type="component" value="Chromosome"/>
</dbReference>
<dbReference type="Pfam" id="PF17283">
    <property type="entry name" value="Zn_ribbon_SprT"/>
    <property type="match status" value="1"/>
</dbReference>
<dbReference type="InterPro" id="IPR035240">
    <property type="entry name" value="SprT_Zn_ribbon"/>
</dbReference>
<dbReference type="Pfam" id="PF10263">
    <property type="entry name" value="SprT-like"/>
    <property type="match status" value="1"/>
</dbReference>
<keyword evidence="1 4" id="KW-0963">Cytoplasm</keyword>
<reference evidence="6" key="1">
    <citation type="submission" date="2022-09" db="EMBL/GenBank/DDBJ databases">
        <title>Complete Genomes of Fervidibacillus albus and Fervidibacillus halotolerans isolated from tidal flat sediments.</title>
        <authorList>
            <person name="Kwon K.K."/>
            <person name="Yang S.-H."/>
            <person name="Park M.J."/>
            <person name="Oh H.-M."/>
        </authorList>
    </citation>
    <scope>NUCLEOTIDE SEQUENCE</scope>
    <source>
        <strain evidence="6">MEBiC13594</strain>
    </source>
</reference>
<dbReference type="HAMAP" id="MF_00745">
    <property type="entry name" value="SprT_like"/>
    <property type="match status" value="1"/>
</dbReference>
<dbReference type="InterPro" id="IPR023524">
    <property type="entry name" value="Uncharacterised_SprT-like"/>
</dbReference>
<dbReference type="RefSeq" id="WP_275420702.1">
    <property type="nucleotide sequence ID" value="NZ_CP106877.1"/>
</dbReference>
<evidence type="ECO:0000256" key="4">
    <source>
        <dbReference type="HAMAP-Rule" id="MF_00745"/>
    </source>
</evidence>
<feature type="domain" description="SprT-like" evidence="5">
    <location>
        <begin position="4"/>
        <end position="146"/>
    </location>
</feature>
<proteinExistence type="inferred from homology"/>
<dbReference type="NCBIfam" id="NF003339">
    <property type="entry name" value="PRK04351.1"/>
    <property type="match status" value="1"/>
</dbReference>
<gene>
    <name evidence="6" type="ORF">OE105_13785</name>
</gene>
<keyword evidence="2 4" id="KW-0479">Metal-binding</keyword>
<dbReference type="GO" id="GO:0008270">
    <property type="term" value="F:zinc ion binding"/>
    <property type="evidence" value="ECO:0007669"/>
    <property type="project" value="UniProtKB-UniRule"/>
</dbReference>
<name>A0A9E8LZH6_9BACI</name>
<feature type="binding site" evidence="4">
    <location>
        <position position="71"/>
    </location>
    <ligand>
        <name>Zn(2+)</name>
        <dbReference type="ChEBI" id="CHEBI:29105"/>
    </ligand>
</feature>
<keyword evidence="7" id="KW-1185">Reference proteome</keyword>
<comment type="cofactor">
    <cofactor evidence="4">
        <name>Zn(2+)</name>
        <dbReference type="ChEBI" id="CHEBI:29105"/>
    </cofactor>
    <text evidence="4">Binds 1 zinc ion.</text>
</comment>
<keyword evidence="3 4" id="KW-0862">Zinc</keyword>
<dbReference type="GO" id="GO:0005737">
    <property type="term" value="C:cytoplasm"/>
    <property type="evidence" value="ECO:0007669"/>
    <property type="project" value="UniProtKB-SubCell"/>
</dbReference>
<evidence type="ECO:0000256" key="3">
    <source>
        <dbReference type="ARBA" id="ARBA00022833"/>
    </source>
</evidence>
<dbReference type="InterPro" id="IPR006640">
    <property type="entry name" value="SprT-like_domain"/>
</dbReference>
<protein>
    <recommendedName>
        <fullName evidence="4">Protein SprT-like</fullName>
    </recommendedName>
</protein>
<dbReference type="GO" id="GO:0006950">
    <property type="term" value="P:response to stress"/>
    <property type="evidence" value="ECO:0007669"/>
    <property type="project" value="UniProtKB-ARBA"/>
</dbReference>
<evidence type="ECO:0000259" key="5">
    <source>
        <dbReference type="SMART" id="SM00731"/>
    </source>
</evidence>